<name>A0A9W8ZQF7_9AGAR</name>
<dbReference type="EMBL" id="JANVFS010000062">
    <property type="protein sequence ID" value="KAJ4464096.1"/>
    <property type="molecule type" value="Genomic_DNA"/>
</dbReference>
<feature type="transmembrane region" description="Helical" evidence="1">
    <location>
        <begin position="86"/>
        <end position="109"/>
    </location>
</feature>
<keyword evidence="1" id="KW-1133">Transmembrane helix</keyword>
<evidence type="ECO:0000256" key="1">
    <source>
        <dbReference type="SAM" id="Phobius"/>
    </source>
</evidence>
<protein>
    <submittedName>
        <fullName evidence="2">Uncharacterized protein</fullName>
    </submittedName>
</protein>
<reference evidence="2" key="2">
    <citation type="journal article" date="2023" name="Proc. Natl. Acad. Sci. U.S.A.">
        <title>A global phylogenomic analysis of the shiitake genus Lentinula.</title>
        <authorList>
            <person name="Sierra-Patev S."/>
            <person name="Min B."/>
            <person name="Naranjo-Ortiz M."/>
            <person name="Looney B."/>
            <person name="Konkel Z."/>
            <person name="Slot J.C."/>
            <person name="Sakamoto Y."/>
            <person name="Steenwyk J.L."/>
            <person name="Rokas A."/>
            <person name="Carro J."/>
            <person name="Camarero S."/>
            <person name="Ferreira P."/>
            <person name="Molpeceres G."/>
            <person name="Ruiz-Duenas F.J."/>
            <person name="Serrano A."/>
            <person name="Henrissat B."/>
            <person name="Drula E."/>
            <person name="Hughes K.W."/>
            <person name="Mata J.L."/>
            <person name="Ishikawa N.K."/>
            <person name="Vargas-Isla R."/>
            <person name="Ushijima S."/>
            <person name="Smith C.A."/>
            <person name="Donoghue J."/>
            <person name="Ahrendt S."/>
            <person name="Andreopoulos W."/>
            <person name="He G."/>
            <person name="LaButti K."/>
            <person name="Lipzen A."/>
            <person name="Ng V."/>
            <person name="Riley R."/>
            <person name="Sandor L."/>
            <person name="Barry K."/>
            <person name="Martinez A.T."/>
            <person name="Xiao Y."/>
            <person name="Gibbons J.G."/>
            <person name="Terashima K."/>
            <person name="Grigoriev I.V."/>
            <person name="Hibbett D."/>
        </authorList>
    </citation>
    <scope>NUCLEOTIDE SEQUENCE</scope>
    <source>
        <strain evidence="2">Sp2 HRB7682 ss15</strain>
    </source>
</reference>
<dbReference type="Proteomes" id="UP001150238">
    <property type="component" value="Unassembled WGS sequence"/>
</dbReference>
<comment type="caution">
    <text evidence="2">The sequence shown here is derived from an EMBL/GenBank/DDBJ whole genome shotgun (WGS) entry which is preliminary data.</text>
</comment>
<proteinExistence type="predicted"/>
<dbReference type="AlphaFoldDB" id="A0A9W8ZQF7"/>
<feature type="transmembrane region" description="Helical" evidence="1">
    <location>
        <begin position="177"/>
        <end position="197"/>
    </location>
</feature>
<evidence type="ECO:0000313" key="2">
    <source>
        <dbReference type="EMBL" id="KAJ4464096.1"/>
    </source>
</evidence>
<keyword evidence="1" id="KW-0472">Membrane</keyword>
<sequence length="241" mass="27628">MLPAEIKFVWNTKLRPLNVLYILQRYMPFIDTIAFASTASLVRPMNPDTCRVLVNISGWMSLAGIALTEVVLTVRTWALWENDIRLSFGLPIFFVCCWAPSFYVLHVFLQTQTFIPSPFPQEFGCTYLGGQSVLYLCLVLLAVYEAGMLLLMLIPAIKSFRSGRWFELTRIVYRDGITYYIVLFAWSAMNVVTIILLSHTALETLFNSYQRVIHTVLTSRAILHMRRQSHWQGLGLDDSEG</sequence>
<gene>
    <name evidence="2" type="ORF">C8J55DRAFT_463529</name>
</gene>
<keyword evidence="1" id="KW-0812">Transmembrane</keyword>
<feature type="transmembrane region" description="Helical" evidence="1">
    <location>
        <begin position="52"/>
        <end position="74"/>
    </location>
</feature>
<reference evidence="2" key="1">
    <citation type="submission" date="2022-08" db="EMBL/GenBank/DDBJ databases">
        <authorList>
            <consortium name="DOE Joint Genome Institute"/>
            <person name="Min B."/>
            <person name="Riley R."/>
            <person name="Sierra-Patev S."/>
            <person name="Naranjo-Ortiz M."/>
            <person name="Looney B."/>
            <person name="Konkel Z."/>
            <person name="Slot J.C."/>
            <person name="Sakamoto Y."/>
            <person name="Steenwyk J.L."/>
            <person name="Rokas A."/>
            <person name="Carro J."/>
            <person name="Camarero S."/>
            <person name="Ferreira P."/>
            <person name="Molpeceres G."/>
            <person name="Ruiz-Duenas F.J."/>
            <person name="Serrano A."/>
            <person name="Henrissat B."/>
            <person name="Drula E."/>
            <person name="Hughes K.W."/>
            <person name="Mata J.L."/>
            <person name="Ishikawa N.K."/>
            <person name="Vargas-Isla R."/>
            <person name="Ushijima S."/>
            <person name="Smith C.A."/>
            <person name="Ahrendt S."/>
            <person name="Andreopoulos W."/>
            <person name="He G."/>
            <person name="Labutti K."/>
            <person name="Lipzen A."/>
            <person name="Ng V."/>
            <person name="Sandor L."/>
            <person name="Barry K."/>
            <person name="Martinez A.T."/>
            <person name="Xiao Y."/>
            <person name="Gibbons J.G."/>
            <person name="Terashima K."/>
            <person name="Hibbett D.S."/>
            <person name="Grigoriev I.V."/>
        </authorList>
    </citation>
    <scope>NUCLEOTIDE SEQUENCE</scope>
    <source>
        <strain evidence="2">Sp2 HRB7682 ss15</strain>
    </source>
</reference>
<feature type="transmembrane region" description="Helical" evidence="1">
    <location>
        <begin position="133"/>
        <end position="157"/>
    </location>
</feature>
<organism evidence="2 3">
    <name type="scientific">Lentinula lateritia</name>
    <dbReference type="NCBI Taxonomy" id="40482"/>
    <lineage>
        <taxon>Eukaryota</taxon>
        <taxon>Fungi</taxon>
        <taxon>Dikarya</taxon>
        <taxon>Basidiomycota</taxon>
        <taxon>Agaricomycotina</taxon>
        <taxon>Agaricomycetes</taxon>
        <taxon>Agaricomycetidae</taxon>
        <taxon>Agaricales</taxon>
        <taxon>Marasmiineae</taxon>
        <taxon>Omphalotaceae</taxon>
        <taxon>Lentinula</taxon>
    </lineage>
</organism>
<evidence type="ECO:0000313" key="3">
    <source>
        <dbReference type="Proteomes" id="UP001150238"/>
    </source>
</evidence>
<accession>A0A9W8ZQF7</accession>